<evidence type="ECO:0000313" key="2">
    <source>
        <dbReference type="EMBL" id="KAF5181905.1"/>
    </source>
</evidence>
<sequence>MNSGVDFDLKFQPMADNYVNLDELDLSGNEGLGGEVLGFEASNFAPGEPISNEGGGAVGQAGTSFQVDDAKVSSEQALGDDSNGGSGGKGKKFAIYVGDNYVDEKMS</sequence>
<dbReference type="AlphaFoldDB" id="A0A7J6VCI1"/>
<comment type="caution">
    <text evidence="2">The sequence shown here is derived from an EMBL/GenBank/DDBJ whole genome shotgun (WGS) entry which is preliminary data.</text>
</comment>
<dbReference type="Proteomes" id="UP000554482">
    <property type="component" value="Unassembled WGS sequence"/>
</dbReference>
<organism evidence="2 3">
    <name type="scientific">Thalictrum thalictroides</name>
    <name type="common">Rue-anemone</name>
    <name type="synonym">Anemone thalictroides</name>
    <dbReference type="NCBI Taxonomy" id="46969"/>
    <lineage>
        <taxon>Eukaryota</taxon>
        <taxon>Viridiplantae</taxon>
        <taxon>Streptophyta</taxon>
        <taxon>Embryophyta</taxon>
        <taxon>Tracheophyta</taxon>
        <taxon>Spermatophyta</taxon>
        <taxon>Magnoliopsida</taxon>
        <taxon>Ranunculales</taxon>
        <taxon>Ranunculaceae</taxon>
        <taxon>Thalictroideae</taxon>
        <taxon>Thalictrum</taxon>
    </lineage>
</organism>
<gene>
    <name evidence="2" type="ORF">FRX31_028509</name>
</gene>
<evidence type="ECO:0000313" key="3">
    <source>
        <dbReference type="Proteomes" id="UP000554482"/>
    </source>
</evidence>
<accession>A0A7J6VCI1</accession>
<dbReference type="EMBL" id="JABWDY010035587">
    <property type="protein sequence ID" value="KAF5181905.1"/>
    <property type="molecule type" value="Genomic_DNA"/>
</dbReference>
<proteinExistence type="predicted"/>
<evidence type="ECO:0000256" key="1">
    <source>
        <dbReference type="SAM" id="MobiDB-lite"/>
    </source>
</evidence>
<name>A0A7J6VCI1_THATH</name>
<protein>
    <submittedName>
        <fullName evidence="2">Uncharacterized protein</fullName>
    </submittedName>
</protein>
<keyword evidence="3" id="KW-1185">Reference proteome</keyword>
<reference evidence="2 3" key="1">
    <citation type="submission" date="2020-06" db="EMBL/GenBank/DDBJ databases">
        <title>Transcriptomic and genomic resources for Thalictrum thalictroides and T. hernandezii: Facilitating candidate gene discovery in an emerging model plant lineage.</title>
        <authorList>
            <person name="Arias T."/>
            <person name="Riano-Pachon D.M."/>
            <person name="Di Stilio V.S."/>
        </authorList>
    </citation>
    <scope>NUCLEOTIDE SEQUENCE [LARGE SCALE GENOMIC DNA]</scope>
    <source>
        <strain evidence="3">cv. WT478/WT964</strain>
        <tissue evidence="2">Leaves</tissue>
    </source>
</reference>
<feature type="region of interest" description="Disordered" evidence="1">
    <location>
        <begin position="44"/>
        <end position="93"/>
    </location>
</feature>